<evidence type="ECO:0000313" key="7">
    <source>
        <dbReference type="EMBL" id="GAA2592792.1"/>
    </source>
</evidence>
<keyword evidence="2" id="KW-0238">DNA-binding</keyword>
<gene>
    <name evidence="7" type="ORF">GCM10010411_27340</name>
</gene>
<dbReference type="SUPFAM" id="SSF46955">
    <property type="entry name" value="Putative DNA-binding domain"/>
    <property type="match status" value="1"/>
</dbReference>
<keyword evidence="3" id="KW-0804">Transcription</keyword>
<feature type="domain" description="HTH merR-type" evidence="6">
    <location>
        <begin position="1"/>
        <end position="70"/>
    </location>
</feature>
<keyword evidence="1" id="KW-0805">Transcription regulation</keyword>
<sequence>MRMRIGELAERAGVSTRALRYYEQQGLLPARRAGNGYREYDEADVRLVTEIRTLLAAGFTLDDARPFVDCLRAGHDSGGSCPQSIAVYQRKLAELDREIGDLIRRRADLASQLARACPGCALSPKGTNDDRSDQRDLRRAGPARRHTGTGRILGRVVPALPDDRADP</sequence>
<reference evidence="7 8" key="1">
    <citation type="journal article" date="2019" name="Int. J. Syst. Evol. Microbiol.">
        <title>The Global Catalogue of Microorganisms (GCM) 10K type strain sequencing project: providing services to taxonomists for standard genome sequencing and annotation.</title>
        <authorList>
            <consortium name="The Broad Institute Genomics Platform"/>
            <consortium name="The Broad Institute Genome Sequencing Center for Infectious Disease"/>
            <person name="Wu L."/>
            <person name="Ma J."/>
        </authorList>
    </citation>
    <scope>NUCLEOTIDE SEQUENCE [LARGE SCALE GENOMIC DNA]</scope>
    <source>
        <strain evidence="7 8">JCM 6833</strain>
    </source>
</reference>
<evidence type="ECO:0000256" key="4">
    <source>
        <dbReference type="SAM" id="Coils"/>
    </source>
</evidence>
<feature type="compositionally biased region" description="Basic and acidic residues" evidence="5">
    <location>
        <begin position="127"/>
        <end position="139"/>
    </location>
</feature>
<evidence type="ECO:0000259" key="6">
    <source>
        <dbReference type="PROSITE" id="PS50937"/>
    </source>
</evidence>
<proteinExistence type="predicted"/>
<evidence type="ECO:0000313" key="8">
    <source>
        <dbReference type="Proteomes" id="UP001501509"/>
    </source>
</evidence>
<evidence type="ECO:0000256" key="1">
    <source>
        <dbReference type="ARBA" id="ARBA00023015"/>
    </source>
</evidence>
<dbReference type="Gene3D" id="1.10.1660.10">
    <property type="match status" value="1"/>
</dbReference>
<protein>
    <recommendedName>
        <fullName evidence="6">HTH merR-type domain-containing protein</fullName>
    </recommendedName>
</protein>
<dbReference type="Pfam" id="PF13411">
    <property type="entry name" value="MerR_1"/>
    <property type="match status" value="1"/>
</dbReference>
<dbReference type="PROSITE" id="PS00552">
    <property type="entry name" value="HTH_MERR_1"/>
    <property type="match status" value="1"/>
</dbReference>
<dbReference type="PRINTS" id="PR00040">
    <property type="entry name" value="HTHMERR"/>
</dbReference>
<accession>A0ABN3PMJ8</accession>
<keyword evidence="4" id="KW-0175">Coiled coil</keyword>
<dbReference type="PANTHER" id="PTHR30204">
    <property type="entry name" value="REDOX-CYCLING DRUG-SENSING TRANSCRIPTIONAL ACTIVATOR SOXR"/>
    <property type="match status" value="1"/>
</dbReference>
<dbReference type="CDD" id="cd01282">
    <property type="entry name" value="HTH_MerR-like_sg3"/>
    <property type="match status" value="1"/>
</dbReference>
<evidence type="ECO:0000256" key="5">
    <source>
        <dbReference type="SAM" id="MobiDB-lite"/>
    </source>
</evidence>
<dbReference type="SMART" id="SM00422">
    <property type="entry name" value="HTH_MERR"/>
    <property type="match status" value="1"/>
</dbReference>
<comment type="caution">
    <text evidence="7">The sequence shown here is derived from an EMBL/GenBank/DDBJ whole genome shotgun (WGS) entry which is preliminary data.</text>
</comment>
<evidence type="ECO:0000256" key="3">
    <source>
        <dbReference type="ARBA" id="ARBA00023163"/>
    </source>
</evidence>
<dbReference type="EMBL" id="BAAATD010000003">
    <property type="protein sequence ID" value="GAA2592792.1"/>
    <property type="molecule type" value="Genomic_DNA"/>
</dbReference>
<organism evidence="7 8">
    <name type="scientific">Actinomadura fulvescens</name>
    <dbReference type="NCBI Taxonomy" id="46160"/>
    <lineage>
        <taxon>Bacteria</taxon>
        <taxon>Bacillati</taxon>
        <taxon>Actinomycetota</taxon>
        <taxon>Actinomycetes</taxon>
        <taxon>Streptosporangiales</taxon>
        <taxon>Thermomonosporaceae</taxon>
        <taxon>Actinomadura</taxon>
    </lineage>
</organism>
<feature type="region of interest" description="Disordered" evidence="5">
    <location>
        <begin position="121"/>
        <end position="167"/>
    </location>
</feature>
<evidence type="ECO:0000256" key="2">
    <source>
        <dbReference type="ARBA" id="ARBA00023125"/>
    </source>
</evidence>
<dbReference type="PROSITE" id="PS50937">
    <property type="entry name" value="HTH_MERR_2"/>
    <property type="match status" value="1"/>
</dbReference>
<name>A0ABN3PMJ8_9ACTN</name>
<dbReference type="InterPro" id="IPR047057">
    <property type="entry name" value="MerR_fam"/>
</dbReference>
<keyword evidence="8" id="KW-1185">Reference proteome</keyword>
<dbReference type="PANTHER" id="PTHR30204:SF94">
    <property type="entry name" value="HEAVY METAL-DEPENDENT TRANSCRIPTIONAL REGULATOR HI_0293-RELATED"/>
    <property type="match status" value="1"/>
</dbReference>
<feature type="coiled-coil region" evidence="4">
    <location>
        <begin position="85"/>
        <end position="112"/>
    </location>
</feature>
<dbReference type="InterPro" id="IPR000551">
    <property type="entry name" value="MerR-type_HTH_dom"/>
</dbReference>
<dbReference type="InterPro" id="IPR009061">
    <property type="entry name" value="DNA-bd_dom_put_sf"/>
</dbReference>
<dbReference type="Proteomes" id="UP001501509">
    <property type="component" value="Unassembled WGS sequence"/>
</dbReference>